<sequence length="106" mass="12546">MPFVTPLSFQVAPLLLSMKRTNTNFSPHRIRKFPRDWLWYLLWFYTRARLFFSSSAITNTLQKSGREVYRGKTPSSSAYPLHGNCEAVCLATNDWLMIWKALPWEW</sequence>
<dbReference type="Proteomes" id="UP000699042">
    <property type="component" value="Unassembled WGS sequence"/>
</dbReference>
<evidence type="ECO:0000313" key="1">
    <source>
        <dbReference type="EMBL" id="KAG7051522.1"/>
    </source>
</evidence>
<dbReference type="AlphaFoldDB" id="A0A9P7R7B5"/>
<dbReference type="EMBL" id="JAESDN010000004">
    <property type="protein sequence ID" value="KAG7051522.1"/>
    <property type="molecule type" value="Genomic_DNA"/>
</dbReference>
<protein>
    <submittedName>
        <fullName evidence="1">Uncharacterized protein</fullName>
    </submittedName>
</protein>
<gene>
    <name evidence="1" type="ORF">JMJ77_002143</name>
</gene>
<evidence type="ECO:0000313" key="2">
    <source>
        <dbReference type="Proteomes" id="UP000699042"/>
    </source>
</evidence>
<organism evidence="1 2">
    <name type="scientific">Colletotrichum scovillei</name>
    <dbReference type="NCBI Taxonomy" id="1209932"/>
    <lineage>
        <taxon>Eukaryota</taxon>
        <taxon>Fungi</taxon>
        <taxon>Dikarya</taxon>
        <taxon>Ascomycota</taxon>
        <taxon>Pezizomycotina</taxon>
        <taxon>Sordariomycetes</taxon>
        <taxon>Hypocreomycetidae</taxon>
        <taxon>Glomerellales</taxon>
        <taxon>Glomerellaceae</taxon>
        <taxon>Colletotrichum</taxon>
        <taxon>Colletotrichum acutatum species complex</taxon>
    </lineage>
</organism>
<comment type="caution">
    <text evidence="1">The sequence shown here is derived from an EMBL/GenBank/DDBJ whole genome shotgun (WGS) entry which is preliminary data.</text>
</comment>
<keyword evidence="2" id="KW-1185">Reference proteome</keyword>
<reference evidence="1" key="1">
    <citation type="submission" date="2021-05" db="EMBL/GenBank/DDBJ databases">
        <title>Comparative genomics of three Colletotrichum scovillei strains and genetic complementation revealed genes involved fungal growth and virulence on chili pepper.</title>
        <authorList>
            <person name="Hsieh D.-K."/>
            <person name="Chuang S.-C."/>
            <person name="Chen C.-Y."/>
            <person name="Chao Y.-T."/>
            <person name="Lu M.-Y.J."/>
            <person name="Lee M.-H."/>
            <person name="Shih M.-C."/>
        </authorList>
    </citation>
    <scope>NUCLEOTIDE SEQUENCE</scope>
    <source>
        <strain evidence="1">Coll-153</strain>
    </source>
</reference>
<name>A0A9P7R7B5_9PEZI</name>
<accession>A0A9P7R7B5</accession>
<proteinExistence type="predicted"/>